<comment type="caution">
    <text evidence="1">The sequence shown here is derived from an EMBL/GenBank/DDBJ whole genome shotgun (WGS) entry which is preliminary data.</text>
</comment>
<evidence type="ECO:0000313" key="1">
    <source>
        <dbReference type="EMBL" id="ENN83769.1"/>
    </source>
</evidence>
<organism evidence="1 2">
    <name type="scientific">Rhizobium freirei PRF 81</name>
    <dbReference type="NCBI Taxonomy" id="363754"/>
    <lineage>
        <taxon>Bacteria</taxon>
        <taxon>Pseudomonadati</taxon>
        <taxon>Pseudomonadota</taxon>
        <taxon>Alphaproteobacteria</taxon>
        <taxon>Hyphomicrobiales</taxon>
        <taxon>Rhizobiaceae</taxon>
        <taxon>Rhizobium/Agrobacterium group</taxon>
        <taxon>Rhizobium</taxon>
    </lineage>
</organism>
<dbReference type="Proteomes" id="UP000012429">
    <property type="component" value="Unassembled WGS sequence"/>
</dbReference>
<keyword evidence="2" id="KW-1185">Reference proteome</keyword>
<evidence type="ECO:0000313" key="2">
    <source>
        <dbReference type="Proteomes" id="UP000012429"/>
    </source>
</evidence>
<dbReference type="Pfam" id="PF13289">
    <property type="entry name" value="SIR2_2"/>
    <property type="match status" value="1"/>
</dbReference>
<reference evidence="1 2" key="1">
    <citation type="journal article" date="2012" name="BMC Genomics">
        <title>Genomic basis of broad host range and environmental adaptability of Rhizobium tropici CIAT 899 and Rhizobium sp. PRF 81 which are used in inoculants for common bean (Phaseolus vulgaris L.).</title>
        <authorList>
            <person name="Ormeno-Orrillo E."/>
            <person name="Menna P."/>
            <person name="Almeida L.G."/>
            <person name="Ollero F.J."/>
            <person name="Nicolas M.F."/>
            <person name="Pains Rodrigues E."/>
            <person name="Shigueyoshi Nakatani A."/>
            <person name="Silva Batista J.S."/>
            <person name="Oliveira Chueire L.M."/>
            <person name="Souza R.C."/>
            <person name="Ribeiro Vasconcelos A.T."/>
            <person name="Megias M."/>
            <person name="Hungria M."/>
            <person name="Martinez-Romero E."/>
        </authorList>
    </citation>
    <scope>NUCLEOTIDE SEQUENCE [LARGE SCALE GENOMIC DNA]</scope>
    <source>
        <strain evidence="1 2">PRF 81</strain>
        <plasmid evidence="1">pPRF81a</plasmid>
    </source>
</reference>
<accession>N6TTE7</accession>
<proteinExistence type="predicted"/>
<dbReference type="PATRIC" id="fig|363754.4.peg.6672"/>
<dbReference type="EMBL" id="AQHN01000095">
    <property type="protein sequence ID" value="ENN83769.1"/>
    <property type="molecule type" value="Genomic_DNA"/>
</dbReference>
<protein>
    <submittedName>
        <fullName evidence="1">Uncharacterized protein</fullName>
    </submittedName>
</protein>
<geneLocation type="plasmid" evidence="1">
    <name>pPRF81a</name>
</geneLocation>
<keyword evidence="1" id="KW-0614">Plasmid</keyword>
<gene>
    <name evidence="1" type="ORF">RHSP_40850</name>
</gene>
<sequence>MILGAGSSVASGMPSVAEIDTLMASWAREFTRMHQSANFYDQIWRALERHLVAGFQSARQFPNFERALGDLIALMHWVRPSPEGGSLRTLLKQHRLPDSLSFGSVDRYGPYIEVKVTIAHLIRCLASEMRARCLTMPADLPALKRWHEMLQALRDRFDVVIYNLNYDTVALSGWPNAFTGFGSDGRFDPAAVHRRDWEGIFHLHGSVHFSLADRLSDHIVWRNDLNDAFLDSDDRVADYGSDGKDFLPATLIAGGFKLDQLLTEPFQTYRAALTCDVALADAIVIGGYGFGDTHVNRALRGALAHSRARPPVLVLDRAGPRTDPMVFRQDAWARELTQALCASSPFVGAGTSATEMPAVLAQQGRCEVSTAHRVAIWYGGFGDAAQLINQLTHWLHEGGGDDQQHCLGEPPKL</sequence>
<dbReference type="AlphaFoldDB" id="N6TTE7"/>
<name>N6TTE7_9HYPH</name>